<evidence type="ECO:0000259" key="10">
    <source>
        <dbReference type="Pfam" id="PF23726"/>
    </source>
</evidence>
<feature type="domain" description="RSE1/DDB1/CPSF1 C-terminal" evidence="8">
    <location>
        <begin position="866"/>
        <end position="1203"/>
    </location>
</feature>
<comment type="similarity">
    <text evidence="6">Belongs to the RSE1 family.</text>
</comment>
<evidence type="ECO:0000256" key="2">
    <source>
        <dbReference type="ARBA" id="ARBA00022664"/>
    </source>
</evidence>
<keyword evidence="3" id="KW-0747">Spliceosome</keyword>
<name>A0AAW2YXZ3_9EUKA</name>
<feature type="domain" description="RSE1/DDB1/CPSF1 first beta-propeller" evidence="9">
    <location>
        <begin position="14"/>
        <end position="407"/>
    </location>
</feature>
<dbReference type="PANTHER" id="PTHR10644">
    <property type="entry name" value="DNA REPAIR/RNA PROCESSING CPSF FAMILY"/>
    <property type="match status" value="1"/>
</dbReference>
<dbReference type="GO" id="GO:0008380">
    <property type="term" value="P:RNA splicing"/>
    <property type="evidence" value="ECO:0007669"/>
    <property type="project" value="UniProtKB-KW"/>
</dbReference>
<proteinExistence type="inferred from homology"/>
<evidence type="ECO:0000256" key="4">
    <source>
        <dbReference type="ARBA" id="ARBA00023187"/>
    </source>
</evidence>
<keyword evidence="12" id="KW-1185">Reference proteome</keyword>
<evidence type="ECO:0000256" key="7">
    <source>
        <dbReference type="SAM" id="MobiDB-lite"/>
    </source>
</evidence>
<feature type="domain" description="RSE1/DDB1/CPSF1 second beta-propeller" evidence="10">
    <location>
        <begin position="451"/>
        <end position="769"/>
    </location>
</feature>
<dbReference type="InterPro" id="IPR050358">
    <property type="entry name" value="RSE1/DDB1/CFT1"/>
</dbReference>
<organism evidence="11 12">
    <name type="scientific">Acrasis kona</name>
    <dbReference type="NCBI Taxonomy" id="1008807"/>
    <lineage>
        <taxon>Eukaryota</taxon>
        <taxon>Discoba</taxon>
        <taxon>Heterolobosea</taxon>
        <taxon>Tetramitia</taxon>
        <taxon>Eutetramitia</taxon>
        <taxon>Acrasidae</taxon>
        <taxon>Acrasis</taxon>
    </lineage>
</organism>
<dbReference type="FunFam" id="1.10.150.910:FF:000002">
    <property type="entry name" value="Splicing factor 3B subunit 3"/>
    <property type="match status" value="1"/>
</dbReference>
<evidence type="ECO:0000313" key="11">
    <source>
        <dbReference type="EMBL" id="KAL0481974.1"/>
    </source>
</evidence>
<protein>
    <submittedName>
        <fullName evidence="11">Splicing factor 3B subunit 3</fullName>
    </submittedName>
</protein>
<dbReference type="GO" id="GO:0005681">
    <property type="term" value="C:spliceosomal complex"/>
    <property type="evidence" value="ECO:0007669"/>
    <property type="project" value="UniProtKB-KW"/>
</dbReference>
<keyword evidence="5" id="KW-0539">Nucleus</keyword>
<comment type="caution">
    <text evidence="11">The sequence shown here is derived from an EMBL/GenBank/DDBJ whole genome shotgun (WGS) entry which is preliminary data.</text>
</comment>
<dbReference type="GO" id="GO:0006397">
    <property type="term" value="P:mRNA processing"/>
    <property type="evidence" value="ECO:0007669"/>
    <property type="project" value="UniProtKB-KW"/>
</dbReference>
<dbReference type="InterPro" id="IPR004871">
    <property type="entry name" value="RSE1/DDB1/CPSF1_C"/>
</dbReference>
<dbReference type="InterPro" id="IPR058543">
    <property type="entry name" value="Beta-prop_RSE1/DDB1/CPSF1_2nd"/>
</dbReference>
<dbReference type="GO" id="GO:0003676">
    <property type="term" value="F:nucleic acid binding"/>
    <property type="evidence" value="ECO:0007669"/>
    <property type="project" value="InterPro"/>
</dbReference>
<dbReference type="EMBL" id="JAOPGA020000802">
    <property type="protein sequence ID" value="KAL0481974.1"/>
    <property type="molecule type" value="Genomic_DNA"/>
</dbReference>
<dbReference type="Gene3D" id="1.10.150.910">
    <property type="match status" value="1"/>
</dbReference>
<dbReference type="FunFam" id="2.130.10.10:FF:001143">
    <property type="entry name" value="Pre-mRNA-splicing factor rse-1, putative"/>
    <property type="match status" value="1"/>
</dbReference>
<evidence type="ECO:0000259" key="8">
    <source>
        <dbReference type="Pfam" id="PF03178"/>
    </source>
</evidence>
<dbReference type="Pfam" id="PF10433">
    <property type="entry name" value="Beta-prop_RSE1_1st"/>
    <property type="match status" value="1"/>
</dbReference>
<dbReference type="AlphaFoldDB" id="A0AAW2YXZ3"/>
<evidence type="ECO:0000256" key="1">
    <source>
        <dbReference type="ARBA" id="ARBA00004123"/>
    </source>
</evidence>
<dbReference type="FunFam" id="2.130.10.10:FF:000031">
    <property type="entry name" value="Splicing factor 3b subunit 3"/>
    <property type="match status" value="1"/>
</dbReference>
<dbReference type="SUPFAM" id="SSF50978">
    <property type="entry name" value="WD40 repeat-like"/>
    <property type="match status" value="1"/>
</dbReference>
<dbReference type="InterPro" id="IPR036322">
    <property type="entry name" value="WD40_repeat_dom_sf"/>
</dbReference>
<feature type="region of interest" description="Disordered" evidence="7">
    <location>
        <begin position="819"/>
        <end position="851"/>
    </location>
</feature>
<evidence type="ECO:0000259" key="9">
    <source>
        <dbReference type="Pfam" id="PF10433"/>
    </source>
</evidence>
<dbReference type="InterPro" id="IPR018846">
    <property type="entry name" value="Beta-prop_RSE1/DDB1/CPSF1_1st"/>
</dbReference>
<evidence type="ECO:0000256" key="5">
    <source>
        <dbReference type="ARBA" id="ARBA00023242"/>
    </source>
</evidence>
<sequence>MHLYNVTLQRAGAITQSIVGSFTGTASSTNSRSFVHEILVSRGKILELYKIDENCQLVSIYSQEVFGVIRTIQTYRYSGAGKDYVIVGSDSGRIVILEWQTDKNKFVKVHMETFGKTGCRRIVPGQHLAVDPKGRAVMISAIEKQKFVYVLNRDNLSRLTISSPLEAHKSHTIIYSTVPVDVGFDNPMFACLELDHGEFDHIPIDIEKLDADKQPKKMLTYYELDLGVNHVLKKWSVEVERTAHLLLSVPGGTDGPSGVLVFSENHVTYRHQSRRDVTCTIPRRDTCNLERGMMIVSGITYKLKTFFFLVQSEFGDLYKINLDVGGDGQVERINCVYFDTVPISSSINITKSGYLFVASEFGDHKLYQFTNIENVVSALTASHLPNNEPIDLFKVRALTNISLVQSIDSLSPIIDLKVHDILNEGTNQIIALCGRGPRSTLRILKHGLPVTELAKNEIGNPISVFSIKQHVNQKHESNIVISFSNYTLVLTLGDRVEQVNQSEHGMKENVATLATGLIGEDCLLQVHASGLLLLRPDKQTHEWDSDKKQVTRAAINQHQVVLALAGGEIIYFEYDPHERQLVEMDKVETGQDVVCLAVGTIPESKTRSRFMAAGFIDKTVRVYSLDRDDCMTILTRQALPSEPESIAICLMPSLFDDSQFINYLMIGLNNGIMIKSSMDHITGELSDTRTRFLGTKPVKLQKIRIGSNQNQAVLAMSTRSWLIYHYQSRMLTTPLSYSTLHSVASFTSEQCPSDGLLALGGNDLRVLTLDKLMGQMFTPNVIPLKYTPRRFVVSDRHSKLYVIESDHNSLSPLELEKVKSRSSNHDLMSMDQSGDDENRIENGNDESSESEIGCYRPLVNSGKWASLIRTFDPSNPDSTDVIELEENEAAFSLALVTFATNPLSTFKKSSSNSNSSSGDQFLIVGTAQDVILNPRSCSKSFLHVYKINESGQLQFVHKTQVDFIPTVMAEFKGRLLVGIGNHLRIYDLGKKKLLRKCENNQFPHGIQTLHVDGNRIYVGDVTESFHFVKYNRSENSLTIFADDTCPRWITAAVQLDYDTMAGADKFGNVFVLRLPRDVTEEMEDISGSGLNGNRWIWERGLLNGAPQKATMLVQFHVGEIVTCMVKTSLVRGSPQVIVYGTLSGGIGLLVPFAVSQDVEFFNLLEMHLREECPPLCGRDHLAYRSFYFPVKATVDGDLCELFLSLEVSKQRSIAEELRRTVADVAKKIEDMKNQSGF</sequence>
<evidence type="ECO:0000256" key="6">
    <source>
        <dbReference type="ARBA" id="ARBA00038266"/>
    </source>
</evidence>
<accession>A0AAW2YXZ3</accession>
<dbReference type="Proteomes" id="UP001431209">
    <property type="component" value="Unassembled WGS sequence"/>
</dbReference>
<keyword evidence="4" id="KW-0508">mRNA splicing</keyword>
<gene>
    <name evidence="11" type="ORF">AKO1_013177</name>
</gene>
<dbReference type="InterPro" id="IPR015943">
    <property type="entry name" value="WD40/YVTN_repeat-like_dom_sf"/>
</dbReference>
<dbReference type="SUPFAM" id="SSF69322">
    <property type="entry name" value="Tricorn protease domain 2"/>
    <property type="match status" value="1"/>
</dbReference>
<dbReference type="Pfam" id="PF23726">
    <property type="entry name" value="Beta-prop_RSE1_2nd"/>
    <property type="match status" value="1"/>
</dbReference>
<reference evidence="11 12" key="1">
    <citation type="submission" date="2024-03" db="EMBL/GenBank/DDBJ databases">
        <title>The Acrasis kona genome and developmental transcriptomes reveal deep origins of eukaryotic multicellular pathways.</title>
        <authorList>
            <person name="Sheikh S."/>
            <person name="Fu C.-J."/>
            <person name="Brown M.W."/>
            <person name="Baldauf S.L."/>
        </authorList>
    </citation>
    <scope>NUCLEOTIDE SEQUENCE [LARGE SCALE GENOMIC DNA]</scope>
    <source>
        <strain evidence="11 12">ATCC MYA-3509</strain>
    </source>
</reference>
<keyword evidence="2" id="KW-0507">mRNA processing</keyword>
<comment type="subcellular location">
    <subcellularLocation>
        <location evidence="1">Nucleus</location>
    </subcellularLocation>
</comment>
<evidence type="ECO:0000313" key="12">
    <source>
        <dbReference type="Proteomes" id="UP001431209"/>
    </source>
</evidence>
<evidence type="ECO:0000256" key="3">
    <source>
        <dbReference type="ARBA" id="ARBA00022728"/>
    </source>
</evidence>
<dbReference type="Pfam" id="PF03178">
    <property type="entry name" value="CPSF_A"/>
    <property type="match status" value="1"/>
</dbReference>
<dbReference type="Gene3D" id="2.130.10.10">
    <property type="entry name" value="YVTN repeat-like/Quinoprotein amine dehydrogenase"/>
    <property type="match status" value="3"/>
</dbReference>